<organism evidence="1 2">
    <name type="scientific">Hibiscus sabdariffa</name>
    <name type="common">roselle</name>
    <dbReference type="NCBI Taxonomy" id="183260"/>
    <lineage>
        <taxon>Eukaryota</taxon>
        <taxon>Viridiplantae</taxon>
        <taxon>Streptophyta</taxon>
        <taxon>Embryophyta</taxon>
        <taxon>Tracheophyta</taxon>
        <taxon>Spermatophyta</taxon>
        <taxon>Magnoliopsida</taxon>
        <taxon>eudicotyledons</taxon>
        <taxon>Gunneridae</taxon>
        <taxon>Pentapetalae</taxon>
        <taxon>rosids</taxon>
        <taxon>malvids</taxon>
        <taxon>Malvales</taxon>
        <taxon>Malvaceae</taxon>
        <taxon>Malvoideae</taxon>
        <taxon>Hibiscus</taxon>
    </lineage>
</organism>
<protein>
    <submittedName>
        <fullName evidence="1">Uncharacterized protein</fullName>
    </submittedName>
</protein>
<evidence type="ECO:0000313" key="1">
    <source>
        <dbReference type="EMBL" id="KAK8984782.1"/>
    </source>
</evidence>
<proteinExistence type="predicted"/>
<reference evidence="1 2" key="1">
    <citation type="journal article" date="2024" name="G3 (Bethesda)">
        <title>Genome assembly of Hibiscus sabdariffa L. provides insights into metabolisms of medicinal natural products.</title>
        <authorList>
            <person name="Kim T."/>
        </authorList>
    </citation>
    <scope>NUCLEOTIDE SEQUENCE [LARGE SCALE GENOMIC DNA]</scope>
    <source>
        <strain evidence="1">TK-2024</strain>
        <tissue evidence="1">Old leaves</tissue>
    </source>
</reference>
<accession>A0ABR2P925</accession>
<keyword evidence="2" id="KW-1185">Reference proteome</keyword>
<sequence>MFSREVSYLVLSELSMSYSLKSEGADEKRKLTDSPMGDMKRGCIRERPIMPATETTFVVPPISRPLETFDITRGSGLSNQVFCAPLVIAKEVELRRSNAKALEKEMANLSKLMRLDVRPQKLRKRWRRLTIRHRGKEILPLKMLQKLEKLMES</sequence>
<dbReference type="EMBL" id="JBBPBN010000075">
    <property type="protein sequence ID" value="KAK8984782.1"/>
    <property type="molecule type" value="Genomic_DNA"/>
</dbReference>
<name>A0ABR2P925_9ROSI</name>
<comment type="caution">
    <text evidence="1">The sequence shown here is derived from an EMBL/GenBank/DDBJ whole genome shotgun (WGS) entry which is preliminary data.</text>
</comment>
<dbReference type="Proteomes" id="UP001396334">
    <property type="component" value="Unassembled WGS sequence"/>
</dbReference>
<gene>
    <name evidence="1" type="ORF">V6N11_020096</name>
</gene>
<evidence type="ECO:0000313" key="2">
    <source>
        <dbReference type="Proteomes" id="UP001396334"/>
    </source>
</evidence>